<dbReference type="Proteomes" id="UP001174909">
    <property type="component" value="Unassembled WGS sequence"/>
</dbReference>
<evidence type="ECO:0000256" key="8">
    <source>
        <dbReference type="ARBA" id="ARBA00023002"/>
    </source>
</evidence>
<name>A0AA35T189_GEOBA</name>
<dbReference type="Pfam" id="PF01491">
    <property type="entry name" value="Frataxin_Cyay"/>
    <property type="match status" value="1"/>
</dbReference>
<dbReference type="EMBL" id="CASHTH010002993">
    <property type="protein sequence ID" value="CAI8038466.1"/>
    <property type="molecule type" value="Genomic_DNA"/>
</dbReference>
<dbReference type="PROSITE" id="PS50810">
    <property type="entry name" value="FRATAXIN_2"/>
    <property type="match status" value="1"/>
</dbReference>
<dbReference type="InterPro" id="IPR036524">
    <property type="entry name" value="Frataxin/CyaY_sf"/>
</dbReference>
<dbReference type="GO" id="GO:0034986">
    <property type="term" value="F:iron chaperone activity"/>
    <property type="evidence" value="ECO:0007669"/>
    <property type="project" value="TreeGrafter"/>
</dbReference>
<dbReference type="AlphaFoldDB" id="A0AA35T189"/>
<evidence type="ECO:0000256" key="3">
    <source>
        <dbReference type="ARBA" id="ARBA00013107"/>
    </source>
</evidence>
<dbReference type="NCBIfam" id="TIGR03422">
    <property type="entry name" value="mito_frataxin"/>
    <property type="match status" value="1"/>
</dbReference>
<dbReference type="Gene3D" id="3.30.920.10">
    <property type="entry name" value="Frataxin/CyaY"/>
    <property type="match status" value="1"/>
</dbReference>
<dbReference type="NCBIfam" id="TIGR03421">
    <property type="entry name" value="FeS_CyaY"/>
    <property type="match status" value="1"/>
</dbReference>
<dbReference type="PROSITE" id="PS01344">
    <property type="entry name" value="FRATAXIN_1"/>
    <property type="match status" value="1"/>
</dbReference>
<evidence type="ECO:0000256" key="11">
    <source>
        <dbReference type="ARBA" id="ARBA00023128"/>
    </source>
</evidence>
<evidence type="ECO:0000256" key="10">
    <source>
        <dbReference type="ARBA" id="ARBA00023065"/>
    </source>
</evidence>
<keyword evidence="10" id="KW-0406">Ion transport</keyword>
<evidence type="ECO:0000256" key="4">
    <source>
        <dbReference type="ARBA" id="ARBA00022434"/>
    </source>
</evidence>
<dbReference type="GO" id="GO:0006879">
    <property type="term" value="P:intracellular iron ion homeostasis"/>
    <property type="evidence" value="ECO:0007669"/>
    <property type="project" value="UniProtKB-KW"/>
</dbReference>
<keyword evidence="12" id="KW-0350">Heme biosynthesis</keyword>
<evidence type="ECO:0000256" key="6">
    <source>
        <dbReference type="ARBA" id="ARBA00022496"/>
    </source>
</evidence>
<evidence type="ECO:0000313" key="14">
    <source>
        <dbReference type="EMBL" id="CAI8038466.1"/>
    </source>
</evidence>
<keyword evidence="6" id="KW-0410">Iron transport</keyword>
<evidence type="ECO:0000256" key="12">
    <source>
        <dbReference type="ARBA" id="ARBA00023133"/>
    </source>
</evidence>
<gene>
    <name evidence="14" type="ORF">GBAR_LOCUS21448</name>
</gene>
<dbReference type="GO" id="GO:0006826">
    <property type="term" value="P:iron ion transport"/>
    <property type="evidence" value="ECO:0007669"/>
    <property type="project" value="UniProtKB-KW"/>
</dbReference>
<keyword evidence="11" id="KW-0496">Mitochondrion</keyword>
<protein>
    <recommendedName>
        <fullName evidence="3">ferroxidase</fullName>
        <ecNumber evidence="3">1.16.3.1</ecNumber>
    </recommendedName>
</protein>
<keyword evidence="4" id="KW-0409">Iron storage</keyword>
<dbReference type="GO" id="GO:0051537">
    <property type="term" value="F:2 iron, 2 sulfur cluster binding"/>
    <property type="evidence" value="ECO:0007669"/>
    <property type="project" value="TreeGrafter"/>
</dbReference>
<reference evidence="14" key="1">
    <citation type="submission" date="2023-03" db="EMBL/GenBank/DDBJ databases">
        <authorList>
            <person name="Steffen K."/>
            <person name="Cardenas P."/>
        </authorList>
    </citation>
    <scope>NUCLEOTIDE SEQUENCE</scope>
</reference>
<comment type="caution">
    <text evidence="14">The sequence shown here is derived from an EMBL/GenBank/DDBJ whole genome shotgun (WGS) entry which is preliminary data.</text>
</comment>
<dbReference type="SMART" id="SM01219">
    <property type="entry name" value="Frataxin_Cyay"/>
    <property type="match status" value="1"/>
</dbReference>
<dbReference type="GO" id="GO:0006783">
    <property type="term" value="P:heme biosynthetic process"/>
    <property type="evidence" value="ECO:0007669"/>
    <property type="project" value="UniProtKB-KW"/>
</dbReference>
<dbReference type="PRINTS" id="PR00904">
    <property type="entry name" value="FRATAXIN"/>
</dbReference>
<keyword evidence="7" id="KW-0809">Transit peptide</keyword>
<sequence length="205" mass="22716">LHNDCRISKSSTPLQVLCGAPRRPVCSTVCGSSILSSSTTVTVSRPAERLTRRRRQPDSRGTVGLSRELSVRWSSGKASGEIWQGDELTYHRLADETLDELTDFFEDLGERTCTSSDFDAFFSSGVLTVNLGGGLGTYVINKQTPNRQIWLSSPVSGPKRYDVIGGQWVYSHDGVVLHDLLSEELSRLLETNIDLSLLPHYHIHL</sequence>
<proteinExistence type="inferred from homology"/>
<comment type="subcellular location">
    <subcellularLocation>
        <location evidence="1">Mitochondrion</location>
    </subcellularLocation>
</comment>
<dbReference type="InterPro" id="IPR017789">
    <property type="entry name" value="Frataxin"/>
</dbReference>
<evidence type="ECO:0000256" key="9">
    <source>
        <dbReference type="ARBA" id="ARBA00023004"/>
    </source>
</evidence>
<organism evidence="14 15">
    <name type="scientific">Geodia barretti</name>
    <name type="common">Barrett's horny sponge</name>
    <dbReference type="NCBI Taxonomy" id="519541"/>
    <lineage>
        <taxon>Eukaryota</taxon>
        <taxon>Metazoa</taxon>
        <taxon>Porifera</taxon>
        <taxon>Demospongiae</taxon>
        <taxon>Heteroscleromorpha</taxon>
        <taxon>Tetractinellida</taxon>
        <taxon>Astrophorina</taxon>
        <taxon>Geodiidae</taxon>
        <taxon>Geodia</taxon>
    </lineage>
</organism>
<keyword evidence="5" id="KW-0813">Transport</keyword>
<dbReference type="InterPro" id="IPR002908">
    <property type="entry name" value="Frataxin/CyaY"/>
</dbReference>
<dbReference type="CDD" id="cd00503">
    <property type="entry name" value="Frataxin"/>
    <property type="match status" value="1"/>
</dbReference>
<evidence type="ECO:0000256" key="2">
    <source>
        <dbReference type="ARBA" id="ARBA00008183"/>
    </source>
</evidence>
<dbReference type="GO" id="GO:0008198">
    <property type="term" value="F:ferrous iron binding"/>
    <property type="evidence" value="ECO:0007669"/>
    <property type="project" value="TreeGrafter"/>
</dbReference>
<evidence type="ECO:0000256" key="1">
    <source>
        <dbReference type="ARBA" id="ARBA00004173"/>
    </source>
</evidence>
<feature type="non-terminal residue" evidence="14">
    <location>
        <position position="1"/>
    </location>
</feature>
<evidence type="ECO:0000313" key="15">
    <source>
        <dbReference type="Proteomes" id="UP001174909"/>
    </source>
</evidence>
<accession>A0AA35T189</accession>
<evidence type="ECO:0000256" key="13">
    <source>
        <dbReference type="ARBA" id="ARBA00047990"/>
    </source>
</evidence>
<keyword evidence="9" id="KW-0408">Iron</keyword>
<evidence type="ECO:0000256" key="7">
    <source>
        <dbReference type="ARBA" id="ARBA00022946"/>
    </source>
</evidence>
<comment type="catalytic activity">
    <reaction evidence="13">
        <text>4 Fe(2+) + O2 + 4 H(+) = 4 Fe(3+) + 2 H2O</text>
        <dbReference type="Rhea" id="RHEA:11148"/>
        <dbReference type="ChEBI" id="CHEBI:15377"/>
        <dbReference type="ChEBI" id="CHEBI:15378"/>
        <dbReference type="ChEBI" id="CHEBI:15379"/>
        <dbReference type="ChEBI" id="CHEBI:29033"/>
        <dbReference type="ChEBI" id="CHEBI:29034"/>
        <dbReference type="EC" id="1.16.3.1"/>
    </reaction>
</comment>
<dbReference type="SUPFAM" id="SSF55387">
    <property type="entry name" value="Frataxin/Nqo15-like"/>
    <property type="match status" value="1"/>
</dbReference>
<dbReference type="GO" id="GO:0016226">
    <property type="term" value="P:iron-sulfur cluster assembly"/>
    <property type="evidence" value="ECO:0007669"/>
    <property type="project" value="InterPro"/>
</dbReference>
<dbReference type="GO" id="GO:0004322">
    <property type="term" value="F:ferroxidase activity"/>
    <property type="evidence" value="ECO:0007669"/>
    <property type="project" value="UniProtKB-EC"/>
</dbReference>
<dbReference type="InterPro" id="IPR020895">
    <property type="entry name" value="Frataxin_CS"/>
</dbReference>
<dbReference type="PANTHER" id="PTHR16821">
    <property type="entry name" value="FRATAXIN"/>
    <property type="match status" value="1"/>
</dbReference>
<comment type="similarity">
    <text evidence="2">Belongs to the frataxin family.</text>
</comment>
<dbReference type="EC" id="1.16.3.1" evidence="3"/>
<dbReference type="GO" id="GO:0005739">
    <property type="term" value="C:mitochondrion"/>
    <property type="evidence" value="ECO:0007669"/>
    <property type="project" value="UniProtKB-SubCell"/>
</dbReference>
<dbReference type="FunFam" id="3.30.920.10:FF:000002">
    <property type="entry name" value="Frataxin, mitochondrial"/>
    <property type="match status" value="1"/>
</dbReference>
<keyword evidence="8" id="KW-0560">Oxidoreductase</keyword>
<dbReference type="PANTHER" id="PTHR16821:SF2">
    <property type="entry name" value="FRATAXIN, MITOCHONDRIAL"/>
    <property type="match status" value="1"/>
</dbReference>
<keyword evidence="15" id="KW-1185">Reference proteome</keyword>
<evidence type="ECO:0000256" key="5">
    <source>
        <dbReference type="ARBA" id="ARBA00022448"/>
    </source>
</evidence>
<dbReference type="GO" id="GO:0008199">
    <property type="term" value="F:ferric iron binding"/>
    <property type="evidence" value="ECO:0007669"/>
    <property type="project" value="InterPro"/>
</dbReference>